<keyword evidence="5" id="KW-0539">Nucleus</keyword>
<dbReference type="InterPro" id="IPR012580">
    <property type="entry name" value="NUC153"/>
</dbReference>
<dbReference type="GO" id="GO:0000462">
    <property type="term" value="P:maturation of SSU-rRNA from tricistronic rRNA transcript (SSU-rRNA, 5.8S rRNA, LSU-rRNA)"/>
    <property type="evidence" value="ECO:0007669"/>
    <property type="project" value="TreeGrafter"/>
</dbReference>
<evidence type="ECO:0000256" key="2">
    <source>
        <dbReference type="ARBA" id="ARBA00005264"/>
    </source>
</evidence>
<feature type="compositionally biased region" description="Basic residues" evidence="6">
    <location>
        <begin position="602"/>
        <end position="626"/>
    </location>
</feature>
<evidence type="ECO:0000259" key="8">
    <source>
        <dbReference type="Pfam" id="PF23097"/>
    </source>
</evidence>
<evidence type="ECO:0000259" key="9">
    <source>
        <dbReference type="Pfam" id="PF23098"/>
    </source>
</evidence>
<dbReference type="STRING" id="39432.ENSSBOP00000018084"/>
<feature type="domain" description="NUC153" evidence="7">
    <location>
        <begin position="420"/>
        <end position="446"/>
    </location>
</feature>
<dbReference type="InterPro" id="IPR056551">
    <property type="entry name" value="Beta-prop_NOL10_N"/>
</dbReference>
<feature type="region of interest" description="Disordered" evidence="6">
    <location>
        <begin position="464"/>
        <end position="495"/>
    </location>
</feature>
<evidence type="ECO:0000313" key="10">
    <source>
        <dbReference type="Ensembl" id="ENSSBOP00000018084.1"/>
    </source>
</evidence>
<evidence type="ECO:0000259" key="7">
    <source>
        <dbReference type="Pfam" id="PF08159"/>
    </source>
</evidence>
<feature type="region of interest" description="Disordered" evidence="6">
    <location>
        <begin position="582"/>
        <end position="626"/>
    </location>
</feature>
<dbReference type="Pfam" id="PF08159">
    <property type="entry name" value="NUC153"/>
    <property type="match status" value="1"/>
</dbReference>
<evidence type="ECO:0000256" key="3">
    <source>
        <dbReference type="ARBA" id="ARBA00022574"/>
    </source>
</evidence>
<proteinExistence type="inferred from homology"/>
<dbReference type="Pfam" id="PF23097">
    <property type="entry name" value="NOL10_2nd"/>
    <property type="match status" value="1"/>
</dbReference>
<feature type="domain" description="Nucleolar protein 10-like second" evidence="8">
    <location>
        <begin position="307"/>
        <end position="355"/>
    </location>
</feature>
<dbReference type="Proteomes" id="UP000233220">
    <property type="component" value="Unplaced"/>
</dbReference>
<dbReference type="AlphaFoldDB" id="A0A2K6TEL0"/>
<keyword evidence="4" id="KW-0677">Repeat</keyword>
<dbReference type="Ensembl" id="ENSSBOT00000034899.1">
    <property type="protein sequence ID" value="ENSSBOP00000018084.1"/>
    <property type="gene ID" value="ENSSBOG00000025651.1"/>
</dbReference>
<feature type="domain" description="Nucleolar protein 10-like N-terminal" evidence="9">
    <location>
        <begin position="1"/>
        <end position="70"/>
    </location>
</feature>
<reference evidence="10" key="1">
    <citation type="submission" date="2025-08" db="UniProtKB">
        <authorList>
            <consortium name="Ensembl"/>
        </authorList>
    </citation>
    <scope>IDENTIFICATION</scope>
</reference>
<comment type="subcellular location">
    <subcellularLocation>
        <location evidence="1">Nucleus</location>
        <location evidence="1">Nucleolus</location>
    </subcellularLocation>
</comment>
<dbReference type="GO" id="GO:0030686">
    <property type="term" value="C:90S preribosome"/>
    <property type="evidence" value="ECO:0007669"/>
    <property type="project" value="TreeGrafter"/>
</dbReference>
<evidence type="ECO:0000256" key="4">
    <source>
        <dbReference type="ARBA" id="ARBA00022737"/>
    </source>
</evidence>
<dbReference type="PANTHER" id="PTHR14927:SF0">
    <property type="entry name" value="NUCLEOLAR PROTEIN 10"/>
    <property type="match status" value="1"/>
</dbReference>
<dbReference type="InterPro" id="IPR040382">
    <property type="entry name" value="NOL10/Enp2"/>
</dbReference>
<dbReference type="SUPFAM" id="SSF50978">
    <property type="entry name" value="WD40 repeat-like"/>
    <property type="match status" value="1"/>
</dbReference>
<dbReference type="InterPro" id="IPR056550">
    <property type="entry name" value="NOL10_2nd"/>
</dbReference>
<sequence length="626" mass="72972">MQVSSLNEVKIYSLSCGKSLPEVSHKRRGTQQRRKNVRRRIELIQDFEMPTVCTTIKVSKDGQYILATGKRLFGYDFHVLFTRKCFVTFEILSDDYSKVCFIELILSLLLLFCVRENNVCDINSVHGLFATGTIEGRVECWDPRTRNRVGLLDCALNSVTADSEINSLPTISALKFSDALTMAVGTSTGQVLLYDLRSDKPLLVKDHQYGLPIKSVHFQDSLDLILSADSRIIKMWNKNSGKIFTSLEPEHDLNDVCLYPNSGMLLTANETPKMGIYYIPVLGPAPRWCSFLDNLTEELEENPESTVYDDYKFVTKKDLENLGLTHLIGSPFLRAYMHGFFMDIRLYHKVKLMVNPFAYEEYRKDKIRQKIEETRAQRVQLKKLPKVNKELALKLIEEEEEKQKSAWKKKVKSLPNILTDDRFKVMFENPDFQVDEESEEFRLLNPLVSKISEKRKKKLRLLEQQEHREKEEEEEPEGKPSDAESSESSDDEKAWVEEVRKQRRLLQQEEKVKRQERLKEDQQTVLKPQFYEIKAGEEFRSFKDSATKQKLMNKTLEDRLKIEAKNGTLSVSDTTVGSKQLTFTLKRSEQQKKQQEAEKLHRQERKRLRRSAGHLKSRHGRRRSFH</sequence>
<reference evidence="10" key="2">
    <citation type="submission" date="2025-09" db="UniProtKB">
        <authorList>
            <consortium name="Ensembl"/>
        </authorList>
    </citation>
    <scope>IDENTIFICATION</scope>
</reference>
<dbReference type="GO" id="GO:0032040">
    <property type="term" value="C:small-subunit processome"/>
    <property type="evidence" value="ECO:0007669"/>
    <property type="project" value="TreeGrafter"/>
</dbReference>
<evidence type="ECO:0000256" key="6">
    <source>
        <dbReference type="SAM" id="MobiDB-lite"/>
    </source>
</evidence>
<dbReference type="PANTHER" id="PTHR14927">
    <property type="entry name" value="NUCLEOLAR PROTEIN 10"/>
    <property type="match status" value="1"/>
</dbReference>
<gene>
    <name evidence="10" type="primary">NOL10</name>
</gene>
<keyword evidence="11" id="KW-1185">Reference proteome</keyword>
<name>A0A2K6TEL0_SAIBB</name>
<dbReference type="Pfam" id="PF23098">
    <property type="entry name" value="Beta-prop_NOL10_N"/>
    <property type="match status" value="2"/>
</dbReference>
<evidence type="ECO:0000313" key="11">
    <source>
        <dbReference type="Proteomes" id="UP000233220"/>
    </source>
</evidence>
<dbReference type="OMA" id="GYFMDVR"/>
<dbReference type="Gene3D" id="2.130.10.10">
    <property type="entry name" value="YVTN repeat-like/Quinoprotein amine dehydrogenase"/>
    <property type="match status" value="1"/>
</dbReference>
<dbReference type="FunFam" id="2.130.10.10:FF:000601">
    <property type="entry name" value="Nucleolar protein 10"/>
    <property type="match status" value="1"/>
</dbReference>
<dbReference type="InterPro" id="IPR036322">
    <property type="entry name" value="WD40_repeat_dom_sf"/>
</dbReference>
<evidence type="ECO:0000256" key="1">
    <source>
        <dbReference type="ARBA" id="ARBA00004604"/>
    </source>
</evidence>
<dbReference type="GeneTree" id="ENSGT00390000007900"/>
<evidence type="ECO:0000256" key="5">
    <source>
        <dbReference type="ARBA" id="ARBA00023242"/>
    </source>
</evidence>
<protein>
    <submittedName>
        <fullName evidence="10">Nucleolar protein 10</fullName>
    </submittedName>
</protein>
<feature type="compositionally biased region" description="Basic and acidic residues" evidence="6">
    <location>
        <begin position="586"/>
        <end position="601"/>
    </location>
</feature>
<comment type="similarity">
    <text evidence="2">Belongs to the WD repeat NOL10/ENP2 family.</text>
</comment>
<dbReference type="InterPro" id="IPR015943">
    <property type="entry name" value="WD40/YVTN_repeat-like_dom_sf"/>
</dbReference>
<keyword evidence="3" id="KW-0853">WD repeat</keyword>
<accession>A0A2K6TEL0</accession>
<feature type="domain" description="Nucleolar protein 10-like N-terminal" evidence="9">
    <location>
        <begin position="120"/>
        <end position="302"/>
    </location>
</feature>
<organism evidence="10 11">
    <name type="scientific">Saimiri boliviensis boliviensis</name>
    <name type="common">Bolivian squirrel monkey</name>
    <dbReference type="NCBI Taxonomy" id="39432"/>
    <lineage>
        <taxon>Eukaryota</taxon>
        <taxon>Metazoa</taxon>
        <taxon>Chordata</taxon>
        <taxon>Craniata</taxon>
        <taxon>Vertebrata</taxon>
        <taxon>Euteleostomi</taxon>
        <taxon>Mammalia</taxon>
        <taxon>Eutheria</taxon>
        <taxon>Euarchontoglires</taxon>
        <taxon>Primates</taxon>
        <taxon>Haplorrhini</taxon>
        <taxon>Platyrrhini</taxon>
        <taxon>Cebidae</taxon>
        <taxon>Saimiriinae</taxon>
        <taxon>Saimiri</taxon>
    </lineage>
</organism>